<evidence type="ECO:0000313" key="1">
    <source>
        <dbReference type="EMBL" id="KAI0026974.1"/>
    </source>
</evidence>
<protein>
    <submittedName>
        <fullName evidence="1">Transcriptional regulator of RNA polII, SAGA, subunit-domain-containing protein</fullName>
    </submittedName>
</protein>
<name>A0ACB8Q5F0_9AGAM</name>
<keyword evidence="2" id="KW-1185">Reference proteome</keyword>
<accession>A0ACB8Q5F0</accession>
<evidence type="ECO:0000313" key="2">
    <source>
        <dbReference type="Proteomes" id="UP000814128"/>
    </source>
</evidence>
<organism evidence="1 2">
    <name type="scientific">Vararia minispora EC-137</name>
    <dbReference type="NCBI Taxonomy" id="1314806"/>
    <lineage>
        <taxon>Eukaryota</taxon>
        <taxon>Fungi</taxon>
        <taxon>Dikarya</taxon>
        <taxon>Basidiomycota</taxon>
        <taxon>Agaricomycotina</taxon>
        <taxon>Agaricomycetes</taxon>
        <taxon>Russulales</taxon>
        <taxon>Lachnocladiaceae</taxon>
        <taxon>Vararia</taxon>
    </lineage>
</organism>
<gene>
    <name evidence="1" type="ORF">K488DRAFT_63499</name>
</gene>
<reference evidence="1" key="1">
    <citation type="submission" date="2021-02" db="EMBL/GenBank/DDBJ databases">
        <authorList>
            <consortium name="DOE Joint Genome Institute"/>
            <person name="Ahrendt S."/>
            <person name="Looney B.P."/>
            <person name="Miyauchi S."/>
            <person name="Morin E."/>
            <person name="Drula E."/>
            <person name="Courty P.E."/>
            <person name="Chicoki N."/>
            <person name="Fauchery L."/>
            <person name="Kohler A."/>
            <person name="Kuo A."/>
            <person name="Labutti K."/>
            <person name="Pangilinan J."/>
            <person name="Lipzen A."/>
            <person name="Riley R."/>
            <person name="Andreopoulos W."/>
            <person name="He G."/>
            <person name="Johnson J."/>
            <person name="Barry K.W."/>
            <person name="Grigoriev I.V."/>
            <person name="Nagy L."/>
            <person name="Hibbett D."/>
            <person name="Henrissat B."/>
            <person name="Matheny P.B."/>
            <person name="Labbe J."/>
            <person name="Martin F."/>
        </authorList>
    </citation>
    <scope>NUCLEOTIDE SEQUENCE</scope>
    <source>
        <strain evidence="1">EC-137</strain>
    </source>
</reference>
<dbReference type="EMBL" id="MU274068">
    <property type="protein sequence ID" value="KAI0026974.1"/>
    <property type="molecule type" value="Genomic_DNA"/>
</dbReference>
<sequence length="319" mass="35214">MSLESTATIKSKLALGLGQKAPRYWKLLRDFLIAKISRAEFDDEIRQCVNTSTLAQLHNALIISLFDPSTHKVAAITPPPEVPKGPPRKRRRVLPYQGEGEDDADDLRSERLKQWVIGVGKRERERIRSLHNLALSSELELNTEPDLIARENPVYLPSERGEPAGSRPPVQLASSARGFTLNHVTDRINLICAQHNLGQSPRTVAQLLCLAFEAKLKQLVTEALSLTSASHAITSIKPSMPHTSRNTLTTSAFDTLFTVAPAVLPNSSAAAVRLTSGDLDRDGDDLVATDETREPDDPQWQLLALLKERSGVAQELFRK</sequence>
<reference evidence="1" key="2">
    <citation type="journal article" date="2022" name="New Phytol.">
        <title>Evolutionary transition to the ectomycorrhizal habit in the genomes of a hyperdiverse lineage of mushroom-forming fungi.</title>
        <authorList>
            <person name="Looney B."/>
            <person name="Miyauchi S."/>
            <person name="Morin E."/>
            <person name="Drula E."/>
            <person name="Courty P.E."/>
            <person name="Kohler A."/>
            <person name="Kuo A."/>
            <person name="LaButti K."/>
            <person name="Pangilinan J."/>
            <person name="Lipzen A."/>
            <person name="Riley R."/>
            <person name="Andreopoulos W."/>
            <person name="He G."/>
            <person name="Johnson J."/>
            <person name="Nolan M."/>
            <person name="Tritt A."/>
            <person name="Barry K.W."/>
            <person name="Grigoriev I.V."/>
            <person name="Nagy L.G."/>
            <person name="Hibbett D."/>
            <person name="Henrissat B."/>
            <person name="Matheny P.B."/>
            <person name="Labbe J."/>
            <person name="Martin F.M."/>
        </authorList>
    </citation>
    <scope>NUCLEOTIDE SEQUENCE</scope>
    <source>
        <strain evidence="1">EC-137</strain>
    </source>
</reference>
<dbReference type="Proteomes" id="UP000814128">
    <property type="component" value="Unassembled WGS sequence"/>
</dbReference>
<comment type="caution">
    <text evidence="1">The sequence shown here is derived from an EMBL/GenBank/DDBJ whole genome shotgun (WGS) entry which is preliminary data.</text>
</comment>
<proteinExistence type="predicted"/>